<proteinExistence type="predicted"/>
<feature type="transmembrane region" description="Helical" evidence="1">
    <location>
        <begin position="30"/>
        <end position="52"/>
    </location>
</feature>
<feature type="transmembrane region" description="Helical" evidence="1">
    <location>
        <begin position="337"/>
        <end position="356"/>
    </location>
</feature>
<dbReference type="Proteomes" id="UP000468581">
    <property type="component" value="Unassembled WGS sequence"/>
</dbReference>
<dbReference type="RefSeq" id="WP_163606759.1">
    <property type="nucleotide sequence ID" value="NZ_JAABOO010000002.1"/>
</dbReference>
<dbReference type="EMBL" id="JAABOO010000002">
    <property type="protein sequence ID" value="NER13678.1"/>
    <property type="molecule type" value="Genomic_DNA"/>
</dbReference>
<dbReference type="AlphaFoldDB" id="A0A6P0UP15"/>
<keyword evidence="3" id="KW-1185">Reference proteome</keyword>
<keyword evidence="1" id="KW-1133">Transmembrane helix</keyword>
<keyword evidence="1" id="KW-0812">Transmembrane</keyword>
<keyword evidence="1" id="KW-0472">Membrane</keyword>
<protein>
    <recommendedName>
        <fullName evidence="4">HTTM domain-containing protein</fullName>
    </recommendedName>
</protein>
<evidence type="ECO:0000256" key="1">
    <source>
        <dbReference type="SAM" id="Phobius"/>
    </source>
</evidence>
<reference evidence="2 3" key="1">
    <citation type="submission" date="2020-01" db="EMBL/GenBank/DDBJ databases">
        <title>Leptobacterium flavescens.</title>
        <authorList>
            <person name="Wang G."/>
        </authorList>
    </citation>
    <scope>NUCLEOTIDE SEQUENCE [LARGE SCALE GENOMIC DNA]</scope>
    <source>
        <strain evidence="2 3">KCTC 22160</strain>
    </source>
</reference>
<comment type="caution">
    <text evidence="2">The sequence shown here is derived from an EMBL/GenBank/DDBJ whole genome shotgun (WGS) entry which is preliminary data.</text>
</comment>
<feature type="transmembrane region" description="Helical" evidence="1">
    <location>
        <begin position="267"/>
        <end position="285"/>
    </location>
</feature>
<feature type="transmembrane region" description="Helical" evidence="1">
    <location>
        <begin position="198"/>
        <end position="218"/>
    </location>
</feature>
<accession>A0A6P0UP15</accession>
<feature type="transmembrane region" description="Helical" evidence="1">
    <location>
        <begin position="105"/>
        <end position="123"/>
    </location>
</feature>
<feature type="transmembrane region" description="Helical" evidence="1">
    <location>
        <begin position="168"/>
        <end position="191"/>
    </location>
</feature>
<sequence length="535" mass="63027">MTSLKKQWFHQWNAEGTGRWSGFIRSSVRFFSLIVIYFLLKTLFFRLATLSFEAYEEPSIYAGILYKIWNNYILLGAVLLTLVVLNKHLLLKWEDLDKGSLLRKFLLFIAAILTWRYTFYDYNYFFDQSHLTDRLLLLVFFGMVYWRPVFLIPFVIAVLAMIGQFEVLMGFSLADPLFLLQLLLLFLAFFFFRILTGYFSFTAFLYLAGCILASNYFFSGLGKFNPEWILNNQIKYLLPATYSNGWLAGLNRDTINNLAESLGWFNLPLKIFTLAVECGLILFFLRLKLSRYLLMGLIMLHLGIFVFTGILFWKWMLIHLFFLLFLLKKEIFEGSPYFKPLYFMLSVFLILTAYVWNRPVKLVWHDVPMSYTHRFEAETESGKVYELGPDFFSPYDYQFTLSNFNYLNRSPRLGIVWGATGDPEVSGFFNTSRSVEEILEFEKEHGYSIYNEKQKEAFVDFVRDFTSHRNQKNTNTSYLSFLKAPDLLWTFSGDPSSQPEDKISFIRVVQITTYYSEEKGYQEIRRELVLEITIS</sequence>
<organism evidence="2 3">
    <name type="scientific">Leptobacterium flavescens</name>
    <dbReference type="NCBI Taxonomy" id="472055"/>
    <lineage>
        <taxon>Bacteria</taxon>
        <taxon>Pseudomonadati</taxon>
        <taxon>Bacteroidota</taxon>
        <taxon>Flavobacteriia</taxon>
        <taxon>Flavobacteriales</taxon>
        <taxon>Flavobacteriaceae</taxon>
        <taxon>Leptobacterium</taxon>
    </lineage>
</organism>
<evidence type="ECO:0000313" key="3">
    <source>
        <dbReference type="Proteomes" id="UP000468581"/>
    </source>
</evidence>
<gene>
    <name evidence="2" type="ORF">GWK08_09530</name>
</gene>
<name>A0A6P0UP15_9FLAO</name>
<evidence type="ECO:0000313" key="2">
    <source>
        <dbReference type="EMBL" id="NER13678.1"/>
    </source>
</evidence>
<feature type="transmembrane region" description="Helical" evidence="1">
    <location>
        <begin position="64"/>
        <end position="85"/>
    </location>
</feature>
<evidence type="ECO:0008006" key="4">
    <source>
        <dbReference type="Google" id="ProtNLM"/>
    </source>
</evidence>
<feature type="transmembrane region" description="Helical" evidence="1">
    <location>
        <begin position="292"/>
        <end position="325"/>
    </location>
</feature>
<feature type="transmembrane region" description="Helical" evidence="1">
    <location>
        <begin position="135"/>
        <end position="162"/>
    </location>
</feature>